<evidence type="ECO:0000313" key="2">
    <source>
        <dbReference type="Proteomes" id="UP001062846"/>
    </source>
</evidence>
<dbReference type="EMBL" id="CM046395">
    <property type="protein sequence ID" value="KAI8542501.1"/>
    <property type="molecule type" value="Genomic_DNA"/>
</dbReference>
<reference evidence="1" key="1">
    <citation type="submission" date="2022-02" db="EMBL/GenBank/DDBJ databases">
        <title>Plant Genome Project.</title>
        <authorList>
            <person name="Zhang R.-G."/>
        </authorList>
    </citation>
    <scope>NUCLEOTIDE SEQUENCE</scope>
    <source>
        <strain evidence="1">AT1</strain>
    </source>
</reference>
<protein>
    <submittedName>
        <fullName evidence="1">Uncharacterized protein</fullName>
    </submittedName>
</protein>
<evidence type="ECO:0000313" key="1">
    <source>
        <dbReference type="EMBL" id="KAI8542501.1"/>
    </source>
</evidence>
<name>A0ACC0MN66_RHOML</name>
<accession>A0ACC0MN66</accession>
<proteinExistence type="predicted"/>
<comment type="caution">
    <text evidence="1">The sequence shown here is derived from an EMBL/GenBank/DDBJ whole genome shotgun (WGS) entry which is preliminary data.</text>
</comment>
<sequence>MDLQIVPNHVGLHNPLNHMDLRKLPICLELHSLTICLKLHSLPTYIALHSLTRQRTWMYKQMNCFEVRDSCNGPLDQTSPQAHQGSSHASHDIEYSDRGLARFVGIGVSIAIFCLHYFIKCTAIVATHEICWCVHFRFCYPYDVDRSLLYSLVALLKQDSIASPSVDFTHFELTATDDIATAAPISILFA</sequence>
<organism evidence="1 2">
    <name type="scientific">Rhododendron molle</name>
    <name type="common">Chinese azalea</name>
    <name type="synonym">Azalea mollis</name>
    <dbReference type="NCBI Taxonomy" id="49168"/>
    <lineage>
        <taxon>Eukaryota</taxon>
        <taxon>Viridiplantae</taxon>
        <taxon>Streptophyta</taxon>
        <taxon>Embryophyta</taxon>
        <taxon>Tracheophyta</taxon>
        <taxon>Spermatophyta</taxon>
        <taxon>Magnoliopsida</taxon>
        <taxon>eudicotyledons</taxon>
        <taxon>Gunneridae</taxon>
        <taxon>Pentapetalae</taxon>
        <taxon>asterids</taxon>
        <taxon>Ericales</taxon>
        <taxon>Ericaceae</taxon>
        <taxon>Ericoideae</taxon>
        <taxon>Rhodoreae</taxon>
        <taxon>Rhododendron</taxon>
    </lineage>
</organism>
<keyword evidence="2" id="KW-1185">Reference proteome</keyword>
<dbReference type="Proteomes" id="UP001062846">
    <property type="component" value="Chromosome 8"/>
</dbReference>
<gene>
    <name evidence="1" type="ORF">RHMOL_Rhmol08G0142700</name>
</gene>